<dbReference type="PRINTS" id="PR00080">
    <property type="entry name" value="SDRFAMILY"/>
</dbReference>
<evidence type="ECO:0000256" key="3">
    <source>
        <dbReference type="RuleBase" id="RU000363"/>
    </source>
</evidence>
<dbReference type="SMART" id="SM00822">
    <property type="entry name" value="PKS_KR"/>
    <property type="match status" value="1"/>
</dbReference>
<keyword evidence="2" id="KW-0560">Oxidoreductase</keyword>
<dbReference type="PRINTS" id="PR00081">
    <property type="entry name" value="GDHRDH"/>
</dbReference>
<keyword evidence="6" id="KW-1185">Reference proteome</keyword>
<dbReference type="Proteomes" id="UP000830116">
    <property type="component" value="Chromosome"/>
</dbReference>
<evidence type="ECO:0000259" key="4">
    <source>
        <dbReference type="SMART" id="SM00822"/>
    </source>
</evidence>
<dbReference type="InterPro" id="IPR036291">
    <property type="entry name" value="NAD(P)-bd_dom_sf"/>
</dbReference>
<reference evidence="5" key="1">
    <citation type="submission" date="2022-03" db="EMBL/GenBank/DDBJ databases">
        <title>Genome Identification and Characterization of new species Bdellovibrio reynosense LBG001 sp. nov. from a Mexico soil sample.</title>
        <authorList>
            <person name="Camilli A."/>
            <person name="Ajao Y."/>
            <person name="Guo X."/>
        </authorList>
    </citation>
    <scope>NUCLEOTIDE SEQUENCE</scope>
    <source>
        <strain evidence="5">LBG001</strain>
    </source>
</reference>
<dbReference type="EMBL" id="CP093442">
    <property type="protein sequence ID" value="UOF00363.1"/>
    <property type="molecule type" value="Genomic_DNA"/>
</dbReference>
<dbReference type="InterPro" id="IPR057326">
    <property type="entry name" value="KR_dom"/>
</dbReference>
<feature type="domain" description="Ketoreductase" evidence="4">
    <location>
        <begin position="19"/>
        <end position="202"/>
    </location>
</feature>
<proteinExistence type="inferred from homology"/>
<name>A0ABY4C656_9BACT</name>
<dbReference type="PANTHER" id="PTHR43976:SF16">
    <property type="entry name" value="SHORT-CHAIN DEHYDROGENASE_REDUCTASE FAMILY PROTEIN"/>
    <property type="match status" value="1"/>
</dbReference>
<comment type="similarity">
    <text evidence="1 3">Belongs to the short-chain dehydrogenases/reductases (SDR) family.</text>
</comment>
<dbReference type="PANTHER" id="PTHR43976">
    <property type="entry name" value="SHORT CHAIN DEHYDROGENASE"/>
    <property type="match status" value="1"/>
</dbReference>
<dbReference type="SUPFAM" id="SSF51735">
    <property type="entry name" value="NAD(P)-binding Rossmann-fold domains"/>
    <property type="match status" value="1"/>
</dbReference>
<evidence type="ECO:0000256" key="2">
    <source>
        <dbReference type="ARBA" id="ARBA00023002"/>
    </source>
</evidence>
<sequence>MRPLRYLLKKKSEPQNFKPVVLVTGCSSGIGLALAKLLHQQTEYRVVATAREKSIAKLREHFLDDERFVVRPLDVTSEADRTRLYSEIGKLWGGVDVLVNNAGISYRSVIEHMTEEDEFKQMATNYFGPMGLIRLSLPHMRQTGRGKIINISSVSGMLAMPTMASYSASKFALEGASEALWYEMRPFGVTISLVQPGFIHSTSFMNVYHTDGSDPTRNWKGPYSDFYQNMTPFVAKMMNMSLTTPEKVAKQILKIMKTNNPPLWVPATFDAKLFYYVRRALPRRILLPILYWFLPNARKWSKEHSHRR</sequence>
<dbReference type="Gene3D" id="3.40.50.720">
    <property type="entry name" value="NAD(P)-binding Rossmann-like Domain"/>
    <property type="match status" value="1"/>
</dbReference>
<dbReference type="InterPro" id="IPR002347">
    <property type="entry name" value="SDR_fam"/>
</dbReference>
<accession>A0ABY4C656</accession>
<dbReference type="Pfam" id="PF00106">
    <property type="entry name" value="adh_short"/>
    <property type="match status" value="1"/>
</dbReference>
<organism evidence="5 6">
    <name type="scientific">Bdellovibrio reynosensis</name>
    <dbReference type="NCBI Taxonomy" id="2835041"/>
    <lineage>
        <taxon>Bacteria</taxon>
        <taxon>Pseudomonadati</taxon>
        <taxon>Bdellovibrionota</taxon>
        <taxon>Bdellovibrionia</taxon>
        <taxon>Bdellovibrionales</taxon>
        <taxon>Pseudobdellovibrionaceae</taxon>
        <taxon>Bdellovibrio</taxon>
    </lineage>
</organism>
<evidence type="ECO:0000313" key="5">
    <source>
        <dbReference type="EMBL" id="UOF00363.1"/>
    </source>
</evidence>
<gene>
    <name evidence="5" type="ORF">MNR06_11710</name>
</gene>
<evidence type="ECO:0000313" key="6">
    <source>
        <dbReference type="Proteomes" id="UP000830116"/>
    </source>
</evidence>
<evidence type="ECO:0000256" key="1">
    <source>
        <dbReference type="ARBA" id="ARBA00006484"/>
    </source>
</evidence>
<dbReference type="RefSeq" id="WP_243536238.1">
    <property type="nucleotide sequence ID" value="NZ_CP093442.1"/>
</dbReference>
<protein>
    <submittedName>
        <fullName evidence="5">SDR family oxidoreductase</fullName>
    </submittedName>
</protein>
<dbReference type="InterPro" id="IPR051911">
    <property type="entry name" value="SDR_oxidoreductase"/>
</dbReference>
<dbReference type="CDD" id="cd05374">
    <property type="entry name" value="17beta-HSD-like_SDR_c"/>
    <property type="match status" value="1"/>
</dbReference>